<dbReference type="InterPro" id="IPR023157">
    <property type="entry name" value="AGR-C-984p-like_sf"/>
</dbReference>
<sequence length="727" mass="80996">MVSTFLSYNLVTRDLKGSLDRVASDSTVARQTQYFKDNIDKVTSVDEFLDDYQLYSYAMKAHGLEEMTYAKAFMKKVLESDLNDEKSFANQLSDDRYRSFAAAFQFTEETADGQTDAQQTKMLEQYEAALAAESDSLEAESNYYDQRIDTITSAQSLVGTSRLLNYALNAYGIDGTYYSKDHILKVLTSDVTDSNSYVNQLVKNKSQDAAGFLKLAKAFNFNSDGSLSDTKAQTDTQKEATISLYVDEEQTYVSNYYLEREKAYYASKIGSVDSVTDITSDSRLFNYVKTAFQLDSTVTSSVFKSIVTSDLTASDNYAVTNGGDAWVALAQKFNFDTTGAVKADSAAQSSTQLATTNSNFATYYDDADEEKKTALIETFKTGMAKVTKVDDILNNASLKLILQRTFGFESSEFSNTELRKALTSDFTDPESYANKSKDERLIEMSKLFNFDSDGNIDAPLQAHSTFAATMISKDYIINKSRFLEGTELKTTKETATKAATYYQENIQGVETVDDLLSDRGIIDVVIGAYGLDETVSDDFLKQIFASDLSDPKSFVNQQSSNKWAELVASFNFDSEGKLTRETLGTVQQRGETLETVNLYMRQTLEENEGESSEAVRLALYFERTAPTITDAYEIIADDALTEVFRTIFGYTEDFSNMDVDAQAKVIKSQLELSDLQDPKKLQRLIERYTAMYDTENASYDTTAVSILSGGSASISADLLLSIAQLKY</sequence>
<proteinExistence type="predicted"/>
<organism evidence="1 2">
    <name type="scientific">Rhizobium glycinendophyticum</name>
    <dbReference type="NCBI Taxonomy" id="2589807"/>
    <lineage>
        <taxon>Bacteria</taxon>
        <taxon>Pseudomonadati</taxon>
        <taxon>Pseudomonadota</taxon>
        <taxon>Alphaproteobacteria</taxon>
        <taxon>Hyphomicrobiales</taxon>
        <taxon>Rhizobiaceae</taxon>
        <taxon>Rhizobium/Agrobacterium group</taxon>
        <taxon>Rhizobium</taxon>
    </lineage>
</organism>
<evidence type="ECO:0000313" key="1">
    <source>
        <dbReference type="EMBL" id="TPP10134.1"/>
    </source>
</evidence>
<dbReference type="Proteomes" id="UP000316429">
    <property type="component" value="Unassembled WGS sequence"/>
</dbReference>
<dbReference type="InterPro" id="IPR010626">
    <property type="entry name" value="DUF1217"/>
</dbReference>
<dbReference type="OrthoDB" id="7824597at2"/>
<dbReference type="SUPFAM" id="SSF158837">
    <property type="entry name" value="AGR C 984p-like"/>
    <property type="match status" value="5"/>
</dbReference>
<dbReference type="EMBL" id="VFYP01000001">
    <property type="protein sequence ID" value="TPP10134.1"/>
    <property type="molecule type" value="Genomic_DNA"/>
</dbReference>
<accession>A0A504U4Z6</accession>
<dbReference type="AlphaFoldDB" id="A0A504U4Z6"/>
<protein>
    <submittedName>
        <fullName evidence="1">DUF1217 domain-containing protein</fullName>
    </submittedName>
</protein>
<dbReference type="Gene3D" id="1.10.3700.10">
    <property type="entry name" value="AGR C 984p-like"/>
    <property type="match status" value="3"/>
</dbReference>
<dbReference type="RefSeq" id="WP_140826489.1">
    <property type="nucleotide sequence ID" value="NZ_VFYP01000001.1"/>
</dbReference>
<name>A0A504U4Z6_9HYPH</name>
<reference evidence="1 2" key="1">
    <citation type="submission" date="2019-06" db="EMBL/GenBank/DDBJ databases">
        <title>Rhizobium sp. CL12 isolated from roots of soybean.</title>
        <authorList>
            <person name="Wang C."/>
        </authorList>
    </citation>
    <scope>NUCLEOTIDE SEQUENCE [LARGE SCALE GENOMIC DNA]</scope>
    <source>
        <strain evidence="1 2">CL12</strain>
    </source>
</reference>
<comment type="caution">
    <text evidence="1">The sequence shown here is derived from an EMBL/GenBank/DDBJ whole genome shotgun (WGS) entry which is preliminary data.</text>
</comment>
<dbReference type="Pfam" id="PF06748">
    <property type="entry name" value="DUF1217"/>
    <property type="match status" value="3"/>
</dbReference>
<keyword evidence="2" id="KW-1185">Reference proteome</keyword>
<gene>
    <name evidence="1" type="ORF">FJQ55_04490</name>
</gene>
<evidence type="ECO:0000313" key="2">
    <source>
        <dbReference type="Proteomes" id="UP000316429"/>
    </source>
</evidence>